<evidence type="ECO:0000313" key="4">
    <source>
        <dbReference type="EMBL" id="SEW46260.1"/>
    </source>
</evidence>
<evidence type="ECO:0000313" key="5">
    <source>
        <dbReference type="Proteomes" id="UP000199167"/>
    </source>
</evidence>
<keyword evidence="5" id="KW-1185">Reference proteome</keyword>
<dbReference type="GO" id="GO:0006152">
    <property type="term" value="P:purine nucleoside catabolic process"/>
    <property type="evidence" value="ECO:0007669"/>
    <property type="project" value="TreeGrafter"/>
</dbReference>
<accession>A0A1I0RZ71</accession>
<dbReference type="AlphaFoldDB" id="A0A1I0RZ71"/>
<proteinExistence type="predicted"/>
<dbReference type="GO" id="GO:0005829">
    <property type="term" value="C:cytosol"/>
    <property type="evidence" value="ECO:0007669"/>
    <property type="project" value="TreeGrafter"/>
</dbReference>
<dbReference type="Pfam" id="PF01156">
    <property type="entry name" value="IU_nuc_hydro"/>
    <property type="match status" value="1"/>
</dbReference>
<dbReference type="EMBL" id="FOIZ01000002">
    <property type="protein sequence ID" value="SEW46260.1"/>
    <property type="molecule type" value="Genomic_DNA"/>
</dbReference>
<dbReference type="Proteomes" id="UP000199167">
    <property type="component" value="Unassembled WGS sequence"/>
</dbReference>
<dbReference type="GO" id="GO:0008477">
    <property type="term" value="F:purine nucleosidase activity"/>
    <property type="evidence" value="ECO:0007669"/>
    <property type="project" value="TreeGrafter"/>
</dbReference>
<evidence type="ECO:0000256" key="2">
    <source>
        <dbReference type="ARBA" id="ARBA00023295"/>
    </source>
</evidence>
<evidence type="ECO:0000256" key="1">
    <source>
        <dbReference type="ARBA" id="ARBA00022801"/>
    </source>
</evidence>
<dbReference type="CDD" id="cd02650">
    <property type="entry name" value="nuc_hydro_CaPnhB"/>
    <property type="match status" value="1"/>
</dbReference>
<dbReference type="InterPro" id="IPR036452">
    <property type="entry name" value="Ribo_hydro-like"/>
</dbReference>
<feature type="domain" description="Inosine/uridine-preferring nucleoside hydrolase" evidence="3">
    <location>
        <begin position="3"/>
        <end position="281"/>
    </location>
</feature>
<name>A0A1I0RZ71_9RHOB</name>
<dbReference type="PANTHER" id="PTHR12304">
    <property type="entry name" value="INOSINE-URIDINE PREFERRING NUCLEOSIDE HYDROLASE"/>
    <property type="match status" value="1"/>
</dbReference>
<dbReference type="SUPFAM" id="SSF53590">
    <property type="entry name" value="Nucleoside hydrolase"/>
    <property type="match status" value="1"/>
</dbReference>
<gene>
    <name evidence="4" type="ORF">SAMN04488515_3472</name>
</gene>
<dbReference type="Gene3D" id="3.90.245.10">
    <property type="entry name" value="Ribonucleoside hydrolase-like"/>
    <property type="match status" value="1"/>
</dbReference>
<protein>
    <submittedName>
        <fullName evidence="4">Inosine-uridine nucleoside N-ribohydrolase</fullName>
    </submittedName>
</protein>
<keyword evidence="1 4" id="KW-0378">Hydrolase</keyword>
<dbReference type="RefSeq" id="WP_242650592.1">
    <property type="nucleotide sequence ID" value="NZ_FOIZ01000002.1"/>
</dbReference>
<dbReference type="PANTHER" id="PTHR12304:SF4">
    <property type="entry name" value="URIDINE NUCLEOSIDASE"/>
    <property type="match status" value="1"/>
</dbReference>
<organism evidence="4 5">
    <name type="scientific">Cognatiyoonia koreensis</name>
    <dbReference type="NCBI Taxonomy" id="364200"/>
    <lineage>
        <taxon>Bacteria</taxon>
        <taxon>Pseudomonadati</taxon>
        <taxon>Pseudomonadota</taxon>
        <taxon>Alphaproteobacteria</taxon>
        <taxon>Rhodobacterales</taxon>
        <taxon>Paracoccaceae</taxon>
        <taxon>Cognatiyoonia</taxon>
    </lineage>
</organism>
<dbReference type="InterPro" id="IPR001910">
    <property type="entry name" value="Inosine/uridine_hydrolase_dom"/>
</dbReference>
<dbReference type="STRING" id="364200.SAMN04488515_3472"/>
<reference evidence="4 5" key="1">
    <citation type="submission" date="2016-10" db="EMBL/GenBank/DDBJ databases">
        <authorList>
            <person name="de Groot N.N."/>
        </authorList>
    </citation>
    <scope>NUCLEOTIDE SEQUENCE [LARGE SCALE GENOMIC DNA]</scope>
    <source>
        <strain evidence="4 5">DSM 17925</strain>
    </source>
</reference>
<sequence>MKMIIDTDPGIDDALAIALAHALPEIELLGLTTVFGNTFVHQSSRNARYILDLLGADLPVAEGAALPWGATTYQPSANVHGTEGLGDLLDIPQIGQNAHESAAAFLVRNAAAHPGALVVCAIGPLTNIADAIKLDPHFATNVKQLVIMGGAYDIPGNITPEAEANIFHDIAAANAVFAAGFDLVMVGLNATHQTLLTADDFAQMAQASAVGQFIDEISHYYLRFYESVGKHDGCAMHDSTAVLACVYPERFTFIETGLFVDEKGATIADPSRPVCKVAMDVEGGWAVDLAKATIFDFGR</sequence>
<dbReference type="InterPro" id="IPR023186">
    <property type="entry name" value="IUNH"/>
</dbReference>
<keyword evidence="2" id="KW-0326">Glycosidase</keyword>
<evidence type="ECO:0000259" key="3">
    <source>
        <dbReference type="Pfam" id="PF01156"/>
    </source>
</evidence>